<evidence type="ECO:0000256" key="6">
    <source>
        <dbReference type="SAM" id="Phobius"/>
    </source>
</evidence>
<gene>
    <name evidence="7" type="ORF">TIRI35C_1419</name>
</gene>
<dbReference type="Pfam" id="PF01917">
    <property type="entry name" value="Flagellin_arch-type"/>
    <property type="match status" value="1"/>
</dbReference>
<dbReference type="GO" id="GO:0097589">
    <property type="term" value="C:archaeal-type flagellum"/>
    <property type="evidence" value="ECO:0007669"/>
    <property type="project" value="UniProtKB-SubCell"/>
</dbReference>
<dbReference type="AlphaFoldDB" id="A0A7G2D8N4"/>
<organism evidence="7 8">
    <name type="scientific">Thermococcus camini</name>
    <dbReference type="NCBI Taxonomy" id="2016373"/>
    <lineage>
        <taxon>Archaea</taxon>
        <taxon>Methanobacteriati</taxon>
        <taxon>Methanobacteriota</taxon>
        <taxon>Thermococci</taxon>
        <taxon>Thermococcales</taxon>
        <taxon>Thermococcaceae</taxon>
        <taxon>Thermococcus</taxon>
    </lineage>
</organism>
<dbReference type="EMBL" id="LR881183">
    <property type="protein sequence ID" value="CAD5244573.1"/>
    <property type="molecule type" value="Genomic_DNA"/>
</dbReference>
<dbReference type="PANTHER" id="PTHR35903:SF1">
    <property type="entry name" value="FLAGELLIN B1"/>
    <property type="match status" value="1"/>
</dbReference>
<evidence type="ECO:0000256" key="4">
    <source>
        <dbReference type="ARBA" id="ARBA00022440"/>
    </source>
</evidence>
<dbReference type="GeneID" id="58919160"/>
<evidence type="ECO:0000256" key="1">
    <source>
        <dbReference type="ARBA" id="ARBA00002236"/>
    </source>
</evidence>
<dbReference type="GO" id="GO:0097588">
    <property type="term" value="P:archaeal or bacterial-type flagellum-dependent cell motility"/>
    <property type="evidence" value="ECO:0007669"/>
    <property type="project" value="InterPro"/>
</dbReference>
<name>A0A7G2D8N4_9EURY</name>
<comment type="subcellular location">
    <subcellularLocation>
        <location evidence="2 5">Archaeal flagellum</location>
    </subcellularLocation>
</comment>
<dbReference type="NCBIfam" id="NF006325">
    <property type="entry name" value="PRK08541.1"/>
    <property type="match status" value="1"/>
</dbReference>
<dbReference type="GO" id="GO:0005198">
    <property type="term" value="F:structural molecule activity"/>
    <property type="evidence" value="ECO:0007669"/>
    <property type="project" value="InterPro"/>
</dbReference>
<keyword evidence="6" id="KW-0812">Transmembrane</keyword>
<comment type="similarity">
    <text evidence="3 5">Belongs to the archaeal flagellin family.</text>
</comment>
<dbReference type="Proteomes" id="UP000516304">
    <property type="component" value="Chromosome TIRI35C"/>
</dbReference>
<proteinExistence type="inferred from homology"/>
<evidence type="ECO:0000313" key="8">
    <source>
        <dbReference type="Proteomes" id="UP000516304"/>
    </source>
</evidence>
<dbReference type="RefSeq" id="WP_188202300.1">
    <property type="nucleotide sequence ID" value="NZ_LR881183.1"/>
</dbReference>
<evidence type="ECO:0000313" key="7">
    <source>
        <dbReference type="EMBL" id="CAD5244573.1"/>
    </source>
</evidence>
<dbReference type="KEGG" id="tcq:TIRI35C_1419"/>
<protein>
    <recommendedName>
        <fullName evidence="5">Flagellin</fullName>
    </recommendedName>
</protein>
<keyword evidence="6" id="KW-0472">Membrane</keyword>
<keyword evidence="8" id="KW-1185">Reference proteome</keyword>
<evidence type="ECO:0000256" key="3">
    <source>
        <dbReference type="ARBA" id="ARBA00010256"/>
    </source>
</evidence>
<dbReference type="InterPro" id="IPR013373">
    <property type="entry name" value="Flagellin/pilin_N_arc"/>
</dbReference>
<keyword evidence="6" id="KW-1133">Transmembrane helix</keyword>
<evidence type="ECO:0000256" key="5">
    <source>
        <dbReference type="RuleBase" id="RU361282"/>
    </source>
</evidence>
<sequence length="221" mass="23233">MKFGRKKRGAVGIGTLIVFIAMVLVAAVAAAVLINTSGYLQQRAEATGRQTTQQVATGISIEKVLGHVDSTGSSMDKMAVYISLRPGSQPIDLNQTVLILEDGNTVATLRYKWGDATSAAFSSAIPSDLFDSTSNNAWSNADGTHFGIIVIQDADGSLSASNPTINAGDIVILTIDTSQVFTNVPPRTGISIELKPEVGAPGYTKVTTPSSYSQQTILDLK</sequence>
<evidence type="ECO:0000256" key="2">
    <source>
        <dbReference type="ARBA" id="ARBA00004618"/>
    </source>
</evidence>
<comment type="function">
    <text evidence="1 5">Flagellin is the subunit protein which polymerizes to form the filaments of archaeal flagella.</text>
</comment>
<keyword evidence="4 5" id="KW-0974">Archaeal flagellum</keyword>
<accession>A0A7G2D8N4</accession>
<feature type="transmembrane region" description="Helical" evidence="6">
    <location>
        <begin position="12"/>
        <end position="34"/>
    </location>
</feature>
<dbReference type="PANTHER" id="PTHR35903">
    <property type="entry name" value="FLAGELLIN B1"/>
    <property type="match status" value="1"/>
</dbReference>
<dbReference type="InterPro" id="IPR002774">
    <property type="entry name" value="Flagellin_arc-type"/>
</dbReference>
<reference evidence="7 8" key="1">
    <citation type="submission" date="2020-09" db="EMBL/GenBank/DDBJ databases">
        <authorList>
            <person name="Courtine D."/>
        </authorList>
    </citation>
    <scope>NUCLEOTIDE SEQUENCE [LARGE SCALE GENOMIC DNA]</scope>
    <source>
        <strain evidence="7 8">IRI35c</strain>
    </source>
</reference>
<dbReference type="NCBIfam" id="TIGR02537">
    <property type="entry name" value="arch_flag_Nterm"/>
    <property type="match status" value="1"/>
</dbReference>